<feature type="domain" description="Rab-GAP TBC" evidence="3">
    <location>
        <begin position="30"/>
        <end position="239"/>
    </location>
</feature>
<comment type="caution">
    <text evidence="4">The sequence shown here is derived from an EMBL/GenBank/DDBJ whole genome shotgun (WGS) entry which is preliminary data.</text>
</comment>
<dbReference type="Gene3D" id="1.10.8.270">
    <property type="entry name" value="putative rabgap domain of human tbc1 domain family member 14 like domains"/>
    <property type="match status" value="1"/>
</dbReference>
<evidence type="ECO:0000256" key="2">
    <source>
        <dbReference type="SAM" id="MobiDB-lite"/>
    </source>
</evidence>
<dbReference type="EMBL" id="NCKV01011330">
    <property type="protein sequence ID" value="RWS21657.1"/>
    <property type="molecule type" value="Genomic_DNA"/>
</dbReference>
<dbReference type="FunFam" id="1.10.472.80:FF:000011">
    <property type="entry name" value="TBC1 domain family member 30"/>
    <property type="match status" value="1"/>
</dbReference>
<protein>
    <recommendedName>
        <fullName evidence="1">TBC1 domain family member 30</fullName>
    </recommendedName>
</protein>
<feature type="non-terminal residue" evidence="4">
    <location>
        <position position="429"/>
    </location>
</feature>
<feature type="region of interest" description="Disordered" evidence="2">
    <location>
        <begin position="365"/>
        <end position="386"/>
    </location>
</feature>
<dbReference type="Gene3D" id="1.10.472.80">
    <property type="entry name" value="Ypt/Rab-GAP domain of gyp1p, domain 3"/>
    <property type="match status" value="1"/>
</dbReference>
<evidence type="ECO:0000259" key="3">
    <source>
        <dbReference type="PROSITE" id="PS50086"/>
    </source>
</evidence>
<dbReference type="SMART" id="SM00164">
    <property type="entry name" value="TBC"/>
    <property type="match status" value="1"/>
</dbReference>
<dbReference type="VEuPathDB" id="VectorBase:LDEU010383"/>
<reference evidence="4 5" key="1">
    <citation type="journal article" date="2018" name="Gigascience">
        <title>Genomes of trombidid mites reveal novel predicted allergens and laterally-transferred genes associated with secondary metabolism.</title>
        <authorList>
            <person name="Dong X."/>
            <person name="Chaisiri K."/>
            <person name="Xia D."/>
            <person name="Armstrong S.D."/>
            <person name="Fang Y."/>
            <person name="Donnelly M.J."/>
            <person name="Kadowaki T."/>
            <person name="McGarry J.W."/>
            <person name="Darby A.C."/>
            <person name="Makepeace B.L."/>
        </authorList>
    </citation>
    <scope>NUCLEOTIDE SEQUENCE [LARGE SCALE GENOMIC DNA]</scope>
    <source>
        <strain evidence="4">UoL-UT</strain>
    </source>
</reference>
<evidence type="ECO:0000313" key="4">
    <source>
        <dbReference type="EMBL" id="RWS21657.1"/>
    </source>
</evidence>
<dbReference type="Pfam" id="PF00566">
    <property type="entry name" value="RabGAP-TBC"/>
    <property type="match status" value="1"/>
</dbReference>
<dbReference type="PANTHER" id="PTHR13399:SF4">
    <property type="entry name" value="TBC1 DOMAIN FAMILY MEMBER 30"/>
    <property type="match status" value="1"/>
</dbReference>
<keyword evidence="5" id="KW-1185">Reference proteome</keyword>
<dbReference type="STRING" id="299467.A0A443S2A4"/>
<dbReference type="FunFam" id="1.10.8.270:FF:000009">
    <property type="entry name" value="TBC1 domain family member 30"/>
    <property type="match status" value="1"/>
</dbReference>
<feature type="compositionally biased region" description="Low complexity" evidence="2">
    <location>
        <begin position="372"/>
        <end position="384"/>
    </location>
</feature>
<dbReference type="SUPFAM" id="SSF47923">
    <property type="entry name" value="Ypt/Rab-GAP domain of gyp1p"/>
    <property type="match status" value="2"/>
</dbReference>
<evidence type="ECO:0000256" key="1">
    <source>
        <dbReference type="ARBA" id="ARBA00067508"/>
    </source>
</evidence>
<sequence>MRFSVEPIPGDSGFSQWHDAMRMVARLPGGIPNEFRCKLWSTLADRHVQCRRIRWSSTLKFCLNEKTNPDDDALGEQIVKDLHRTGCSLFSGEESEQNQALLKQVLLAFARWNKDVGYCQGFNMLAAIILEVMHWDVEHSLKVMIYLIEGVLPKGYFANNLRGLSVDMAVFRELLRLRLPQLSRHLDKLQHDAQDSSTGASYEPPLINVFTMQWFLTLFSNCIPKSSVLRIWDLIFLEGNEILLRTALAIWDCLADRIMTVDSADEFYSIMGVLTREMMEFGVTDTNELIKTICIMAPFPFPQLNDLREKYTFNIRPLTSSFALVKKGVQLFHSDDDEENDANDDQIMVANWCISNALLNNKIKDGHKLDSKTPSPSTASKPFPMSTSSVSNYLSANSDSQRMTLDVSLLKKQYLKLKERQRQAHIILT</sequence>
<gene>
    <name evidence="4" type="ORF">B4U80_06274</name>
</gene>
<dbReference type="InterPro" id="IPR000195">
    <property type="entry name" value="Rab-GAP-TBC_dom"/>
</dbReference>
<name>A0A443S2A4_9ACAR</name>
<proteinExistence type="predicted"/>
<organism evidence="4 5">
    <name type="scientific">Leptotrombidium deliense</name>
    <dbReference type="NCBI Taxonomy" id="299467"/>
    <lineage>
        <taxon>Eukaryota</taxon>
        <taxon>Metazoa</taxon>
        <taxon>Ecdysozoa</taxon>
        <taxon>Arthropoda</taxon>
        <taxon>Chelicerata</taxon>
        <taxon>Arachnida</taxon>
        <taxon>Acari</taxon>
        <taxon>Acariformes</taxon>
        <taxon>Trombidiformes</taxon>
        <taxon>Prostigmata</taxon>
        <taxon>Anystina</taxon>
        <taxon>Parasitengona</taxon>
        <taxon>Trombiculoidea</taxon>
        <taxon>Trombiculidae</taxon>
        <taxon>Leptotrombidium</taxon>
    </lineage>
</organism>
<dbReference type="GO" id="GO:0005783">
    <property type="term" value="C:endoplasmic reticulum"/>
    <property type="evidence" value="ECO:0007669"/>
    <property type="project" value="TreeGrafter"/>
</dbReference>
<dbReference type="PANTHER" id="PTHR13399">
    <property type="entry name" value="TRANSLOCON-ASSOCIATED PROTEIN TRAP , GAMMA SUBUNIT"/>
    <property type="match status" value="1"/>
</dbReference>
<dbReference type="AlphaFoldDB" id="A0A443S2A4"/>
<dbReference type="InterPro" id="IPR035969">
    <property type="entry name" value="Rab-GAP_TBC_sf"/>
</dbReference>
<dbReference type="OrthoDB" id="289721at2759"/>
<dbReference type="PROSITE" id="PS50086">
    <property type="entry name" value="TBC_RABGAP"/>
    <property type="match status" value="1"/>
</dbReference>
<evidence type="ECO:0000313" key="5">
    <source>
        <dbReference type="Proteomes" id="UP000288716"/>
    </source>
</evidence>
<accession>A0A443S2A4</accession>
<dbReference type="Proteomes" id="UP000288716">
    <property type="component" value="Unassembled WGS sequence"/>
</dbReference>